<dbReference type="InterPro" id="IPR003599">
    <property type="entry name" value="Ig_sub"/>
</dbReference>
<feature type="domain" description="Ig-like" evidence="11">
    <location>
        <begin position="41"/>
        <end position="156"/>
    </location>
</feature>
<dbReference type="InterPro" id="IPR036179">
    <property type="entry name" value="Ig-like_dom_sf"/>
</dbReference>
<dbReference type="SMART" id="SM00409">
    <property type="entry name" value="IG"/>
    <property type="match status" value="1"/>
</dbReference>
<dbReference type="Gene3D" id="2.60.40.10">
    <property type="entry name" value="Immunoglobulins"/>
    <property type="match status" value="1"/>
</dbReference>
<dbReference type="FunFam" id="2.60.40.10:FF:000193">
    <property type="entry name" value="Myelin protein zero-like 1 like"/>
    <property type="match status" value="1"/>
</dbReference>
<evidence type="ECO:0000256" key="3">
    <source>
        <dbReference type="ARBA" id="ARBA00022692"/>
    </source>
</evidence>
<dbReference type="InParanoid" id="A0A667WC96"/>
<keyword evidence="4" id="KW-0732">Signal</keyword>
<dbReference type="SUPFAM" id="SSF48726">
    <property type="entry name" value="Immunoglobulin"/>
    <property type="match status" value="1"/>
</dbReference>
<evidence type="ECO:0000259" key="11">
    <source>
        <dbReference type="PROSITE" id="PS50835"/>
    </source>
</evidence>
<keyword evidence="3 10" id="KW-0812">Transmembrane</keyword>
<dbReference type="GeneTree" id="ENSGT01030000234556"/>
<sequence>CKPEENLQSPHGKGQISECLRVHVDVFSVSLGCAAGLLQVRGIEIFTSSEVEAVNGTHVRLKCTFKSVHPLSPKTVSVSWNFRSLIPGPEESVFYYQETAYPPTHGRFKDHAVWSGDIMRGDASITLHEVPPTFNGTYICQVRNTPDVHGKNGEIVLKVVDKATLSEISILAIAVGGACGVILLILGIVVMVRCYRRRHMDTDIELHPREKERKDPTVW</sequence>
<evidence type="ECO:0000256" key="2">
    <source>
        <dbReference type="ARBA" id="ARBA00007180"/>
    </source>
</evidence>
<dbReference type="GO" id="GO:0005886">
    <property type="term" value="C:plasma membrane"/>
    <property type="evidence" value="ECO:0007669"/>
    <property type="project" value="TreeGrafter"/>
</dbReference>
<evidence type="ECO:0000313" key="13">
    <source>
        <dbReference type="Proteomes" id="UP000472263"/>
    </source>
</evidence>
<dbReference type="Proteomes" id="UP000472263">
    <property type="component" value="Chromosome 14"/>
</dbReference>
<keyword evidence="13" id="KW-1185">Reference proteome</keyword>
<comment type="similarity">
    <text evidence="2">Belongs to the myelin P0 protein family.</text>
</comment>
<proteinExistence type="inferred from homology"/>
<dbReference type="InterPro" id="IPR007110">
    <property type="entry name" value="Ig-like_dom"/>
</dbReference>
<keyword evidence="8" id="KW-0325">Glycoprotein</keyword>
<feature type="transmembrane region" description="Helical" evidence="10">
    <location>
        <begin position="168"/>
        <end position="192"/>
    </location>
</feature>
<evidence type="ECO:0000256" key="7">
    <source>
        <dbReference type="ARBA" id="ARBA00023157"/>
    </source>
</evidence>
<evidence type="ECO:0000256" key="5">
    <source>
        <dbReference type="ARBA" id="ARBA00022989"/>
    </source>
</evidence>
<evidence type="ECO:0000256" key="1">
    <source>
        <dbReference type="ARBA" id="ARBA00004479"/>
    </source>
</evidence>
<name>A0A667WC96_9TELE</name>
<dbReference type="InterPro" id="IPR013106">
    <property type="entry name" value="Ig_V-set"/>
</dbReference>
<evidence type="ECO:0000256" key="8">
    <source>
        <dbReference type="ARBA" id="ARBA00023180"/>
    </source>
</evidence>
<keyword evidence="5 10" id="KW-1133">Transmembrane helix</keyword>
<comment type="subcellular location">
    <subcellularLocation>
        <location evidence="1">Membrane</location>
        <topology evidence="1">Single-pass type I membrane protein</topology>
    </subcellularLocation>
</comment>
<dbReference type="Pfam" id="PF07686">
    <property type="entry name" value="V-set"/>
    <property type="match status" value="1"/>
</dbReference>
<dbReference type="PANTHER" id="PTHR13869:SF21">
    <property type="entry name" value="MYELIN PROTEIN ZERO-LIKE PROTEIN 2"/>
    <property type="match status" value="1"/>
</dbReference>
<organism evidence="12 13">
    <name type="scientific">Myripristis murdjan</name>
    <name type="common">pinecone soldierfish</name>
    <dbReference type="NCBI Taxonomy" id="586833"/>
    <lineage>
        <taxon>Eukaryota</taxon>
        <taxon>Metazoa</taxon>
        <taxon>Chordata</taxon>
        <taxon>Craniata</taxon>
        <taxon>Vertebrata</taxon>
        <taxon>Euteleostomi</taxon>
        <taxon>Actinopterygii</taxon>
        <taxon>Neopterygii</taxon>
        <taxon>Teleostei</taxon>
        <taxon>Neoteleostei</taxon>
        <taxon>Acanthomorphata</taxon>
        <taxon>Holocentriformes</taxon>
        <taxon>Holocentridae</taxon>
        <taxon>Myripristis</taxon>
    </lineage>
</organism>
<evidence type="ECO:0000256" key="6">
    <source>
        <dbReference type="ARBA" id="ARBA00023136"/>
    </source>
</evidence>
<protein>
    <submittedName>
        <fullName evidence="12">Myelin protein zero-like 2b</fullName>
    </submittedName>
</protein>
<reference evidence="12" key="1">
    <citation type="submission" date="2019-06" db="EMBL/GenBank/DDBJ databases">
        <authorList>
            <consortium name="Wellcome Sanger Institute Data Sharing"/>
        </authorList>
    </citation>
    <scope>NUCLEOTIDE SEQUENCE [LARGE SCALE GENOMIC DNA]</scope>
</reference>
<dbReference type="PROSITE" id="PS50835">
    <property type="entry name" value="IG_LIKE"/>
    <property type="match status" value="1"/>
</dbReference>
<dbReference type="Ensembl" id="ENSMMDT00005002287.1">
    <property type="protein sequence ID" value="ENSMMDP00005002250.1"/>
    <property type="gene ID" value="ENSMMDG00005001242.1"/>
</dbReference>
<dbReference type="InterPro" id="IPR013783">
    <property type="entry name" value="Ig-like_fold"/>
</dbReference>
<dbReference type="AlphaFoldDB" id="A0A667WC96"/>
<dbReference type="PANTHER" id="PTHR13869">
    <property type="entry name" value="MYELIN P0 RELATED"/>
    <property type="match status" value="1"/>
</dbReference>
<keyword evidence="7" id="KW-1015">Disulfide bond</keyword>
<dbReference type="GO" id="GO:0098609">
    <property type="term" value="P:cell-cell adhesion"/>
    <property type="evidence" value="ECO:0007669"/>
    <property type="project" value="TreeGrafter"/>
</dbReference>
<evidence type="ECO:0000313" key="12">
    <source>
        <dbReference type="Ensembl" id="ENSMMDP00005002250.1"/>
    </source>
</evidence>
<evidence type="ECO:0000256" key="4">
    <source>
        <dbReference type="ARBA" id="ARBA00022729"/>
    </source>
</evidence>
<reference evidence="12" key="2">
    <citation type="submission" date="2025-08" db="UniProtKB">
        <authorList>
            <consortium name="Ensembl"/>
        </authorList>
    </citation>
    <scope>IDENTIFICATION</scope>
</reference>
<keyword evidence="6 10" id="KW-0472">Membrane</keyword>
<dbReference type="InterPro" id="IPR000920">
    <property type="entry name" value="Myelin_P0-rel"/>
</dbReference>
<evidence type="ECO:0000256" key="9">
    <source>
        <dbReference type="ARBA" id="ARBA00023319"/>
    </source>
</evidence>
<evidence type="ECO:0000256" key="10">
    <source>
        <dbReference type="SAM" id="Phobius"/>
    </source>
</evidence>
<accession>A0A667WC96</accession>
<reference evidence="12" key="3">
    <citation type="submission" date="2025-09" db="UniProtKB">
        <authorList>
            <consortium name="Ensembl"/>
        </authorList>
    </citation>
    <scope>IDENTIFICATION</scope>
</reference>
<dbReference type="PRINTS" id="PR00213">
    <property type="entry name" value="MYELINP0"/>
</dbReference>
<keyword evidence="9" id="KW-0393">Immunoglobulin domain</keyword>